<protein>
    <submittedName>
        <fullName evidence="2">Hydrolase 1, exosortase A system-associated</fullName>
    </submittedName>
</protein>
<evidence type="ECO:0000313" key="2">
    <source>
        <dbReference type="EMBL" id="MXO93028.1"/>
    </source>
</evidence>
<keyword evidence="3" id="KW-1185">Reference proteome</keyword>
<dbReference type="InterPro" id="IPR000073">
    <property type="entry name" value="AB_hydrolase_1"/>
</dbReference>
<sequence>MTRRHLDFPCDGDRLAGTLDEAAGASGLLIVSGGNEIRSGAFAGQAALAGRIAGAGFPVFRFDRRGVGDSEGENRGFRYSGEDIRAAIAAFRQECSAVKRLVAFGNCDAASALILMPGDGIDALIAANPWTFDDVRSEDTPGALPPSAIRSRYLAKLQNPAELMRFVRGGVDLRKLAQGLRGAIIPAGEVSELARLLAQGLQNQNQTCTFLLAGNDRTAQAFAAAVDTRSLDVRHCPGAGHAFVEPHARDWLDQQILDRLRA</sequence>
<accession>A0A844ZZ86</accession>
<dbReference type="NCBIfam" id="TIGR03100">
    <property type="entry name" value="hydr1_PEP"/>
    <property type="match status" value="1"/>
</dbReference>
<evidence type="ECO:0000259" key="1">
    <source>
        <dbReference type="Pfam" id="PF12697"/>
    </source>
</evidence>
<proteinExistence type="predicted"/>
<dbReference type="EMBL" id="WTYH01000001">
    <property type="protein sequence ID" value="MXO93028.1"/>
    <property type="molecule type" value="Genomic_DNA"/>
</dbReference>
<dbReference type="SUPFAM" id="SSF53474">
    <property type="entry name" value="alpha/beta-Hydrolases"/>
    <property type="match status" value="1"/>
</dbReference>
<dbReference type="InterPro" id="IPR017531">
    <property type="entry name" value="Hydrolase-1_PEP"/>
</dbReference>
<organism evidence="2 3">
    <name type="scientific">Aurantiacibacter arachoides</name>
    <dbReference type="NCBI Taxonomy" id="1850444"/>
    <lineage>
        <taxon>Bacteria</taxon>
        <taxon>Pseudomonadati</taxon>
        <taxon>Pseudomonadota</taxon>
        <taxon>Alphaproteobacteria</taxon>
        <taxon>Sphingomonadales</taxon>
        <taxon>Erythrobacteraceae</taxon>
        <taxon>Aurantiacibacter</taxon>
    </lineage>
</organism>
<keyword evidence="2" id="KW-0378">Hydrolase</keyword>
<feature type="domain" description="AB hydrolase-1" evidence="1">
    <location>
        <begin position="41"/>
        <end position="248"/>
    </location>
</feature>
<dbReference type="Gene3D" id="3.40.50.1820">
    <property type="entry name" value="alpha/beta hydrolase"/>
    <property type="match status" value="1"/>
</dbReference>
<gene>
    <name evidence="2" type="ORF">GRI62_05340</name>
</gene>
<dbReference type="OrthoDB" id="249225at2"/>
<dbReference type="InterPro" id="IPR029058">
    <property type="entry name" value="AB_hydrolase_fold"/>
</dbReference>
<dbReference type="Pfam" id="PF12697">
    <property type="entry name" value="Abhydrolase_6"/>
    <property type="match status" value="1"/>
</dbReference>
<reference evidence="2 3" key="1">
    <citation type="submission" date="2019-12" db="EMBL/GenBank/DDBJ databases">
        <title>Genomic-based taxomic classification of the family Erythrobacteraceae.</title>
        <authorList>
            <person name="Xu L."/>
        </authorList>
    </citation>
    <scope>NUCLEOTIDE SEQUENCE [LARGE SCALE GENOMIC DNA]</scope>
    <source>
        <strain evidence="2 3">RC4-10-4</strain>
    </source>
</reference>
<dbReference type="AlphaFoldDB" id="A0A844ZZ86"/>
<name>A0A844ZZ86_9SPHN</name>
<evidence type="ECO:0000313" key="3">
    <source>
        <dbReference type="Proteomes" id="UP000460626"/>
    </source>
</evidence>
<dbReference type="RefSeq" id="WP_131452342.1">
    <property type="nucleotide sequence ID" value="NZ_BMJK01000001.1"/>
</dbReference>
<comment type="caution">
    <text evidence="2">The sequence shown here is derived from an EMBL/GenBank/DDBJ whole genome shotgun (WGS) entry which is preliminary data.</text>
</comment>
<dbReference type="GO" id="GO:0016787">
    <property type="term" value="F:hydrolase activity"/>
    <property type="evidence" value="ECO:0007669"/>
    <property type="project" value="UniProtKB-KW"/>
</dbReference>
<dbReference type="Proteomes" id="UP000460626">
    <property type="component" value="Unassembled WGS sequence"/>
</dbReference>